<dbReference type="InterPro" id="IPR011050">
    <property type="entry name" value="Pectin_lyase_fold/virulence"/>
</dbReference>
<feature type="region of interest" description="Disordered" evidence="1">
    <location>
        <begin position="1"/>
        <end position="22"/>
    </location>
</feature>
<protein>
    <submittedName>
        <fullName evidence="3">Filamentous hemagglutinin family protein</fullName>
    </submittedName>
</protein>
<dbReference type="PANTHER" id="PTHR12338">
    <property type="entry name" value="AUTOTRANSPORTER"/>
    <property type="match status" value="1"/>
</dbReference>
<comment type="caution">
    <text evidence="3">The sequence shown here is derived from an EMBL/GenBank/DDBJ whole genome shotgun (WGS) entry which is preliminary data.</text>
</comment>
<dbReference type="SUPFAM" id="SSF51126">
    <property type="entry name" value="Pectin lyase-like"/>
    <property type="match status" value="1"/>
</dbReference>
<proteinExistence type="predicted"/>
<dbReference type="SMART" id="SM00912">
    <property type="entry name" value="Haemagg_act"/>
    <property type="match status" value="1"/>
</dbReference>
<feature type="domain" description="Filamentous haemagglutinin FhaB/tRNA nuclease CdiA-like TPS" evidence="2">
    <location>
        <begin position="115"/>
        <end position="218"/>
    </location>
</feature>
<dbReference type="NCBIfam" id="TIGR01901">
    <property type="entry name" value="adhes_NPXG"/>
    <property type="match status" value="1"/>
</dbReference>
<dbReference type="Pfam" id="PF12545">
    <property type="entry name" value="DUF3739"/>
    <property type="match status" value="1"/>
</dbReference>
<sequence length="3536" mass="360828">MAGIGVPTRPSHRLATAPSTPGLLPRRLRLSCSAVALLAGLAAFGAMSEPARADSTKIVGMRLVRGDSATSSSSGGGNGGGGNSAVDRALSRAASAGAPKVLFSGMSLNRIQNASANNPVVDATNKLMTIEQLKPKAVIDWNRFNIAGDETVRFDQKGNRDWAVLNRIGQADPSRIDGALKADGHVYLINQNGVIFGNGARVNVRNLVASSLSISEDQFNRGLLDTPKDAGGKFLPVFTADGDGEPGQIKVERGALIQGPDNSSVMLLGGSVVNAGTIRAPAGQVVIGAGRRIYIYPANSVATPSDQKYPRGVAIEVDSVTDRDSPTANWVVNTGTIDTPRGGNISISSLLIAQNGRLSATTAVRAGGSILLKAAADPSYDQSNILFQRNSPGRITFGRGSATTILPEDGTDTITDAEQFEHSRVQVVAGAGTMERGSKIQAPAGDVTVQIVEAPFDGSPNRFTMENGSLIDVSGTTSTEVAMERNQIAIKLRNNELNSPLQRDGFLFGKTVNVDVRDGSPIGSIGDYLKSIGRTAVERSAVGGTVSISSKTAESGEVVIRDGAAINVSGGQVRYRGGWLDTTQLVGADGRVYDISQATPDIQYVAFAEDRYAQQQIYGPRWEAGYTDGMAAGAVSIGTGAAVLDGRISGGTTPGARQRSRDQLPGLGSLTLTLRRPVDVTFGARGSGLAEGFGSGDALPDNLRNRLVIAPSLVGNGGVDEIAVTTAGGDIAVARGVTLRTAPGGSVDLRSRPEVAPPNLYDAEGILDQFGAITIAGAIETPSGTITLAARDVTLAAGARLTARGQWVNDRVDANGNPSPGGTGPVGAALPDGGTIDLSALKTLRIARGSLIDVSAGGWVAADGSLTKGNGGEVRLATSRFIDQSTAIRPSAGKLVLGGDILGYGLDRGGKLTIRTDRIWIGGGLAPDGALVLDPGFLSRGGFSDVTLQGYRGVTVAPGAVVTPAAPTLRLNPDYLRRAGGGDVFGFASLDVLPEELRPAGSLTLIARGSDLRADDHGVDGVDDNGRSYEGGGSVVFGRGSVVRMGMGGSVTAVAARTVRVDGTIDTPAGQITLLGGVTVDTELLTDPDTGLQTPLAVYDPEAGVRIGATGRLLARGAVRLDPTTDGTRRGTVLDGGTITLNAYNGAVAVERGAVLDVSGASTRLDLRSMTMYGLKLRSRTVASNGGTIRLTASDGLYLDGTLLGRGGGVGAEGGTLITEMRQGTRNGNNRIGLPPDLVRVLNIRQSGLSAGAKDGYDPDTLLRHAGQGYVAADNVMGGGFDTWVMGSDNIVNFNGDVTVKLGREIQIAAYAIGATPARGRTGARVVLQAPRVALTNTSFERTGSALDWQALALGDRILSPATQLSILADLIDINGGTFRFGSLYHMQVDSDPETGEGIYKDRLFGGFGTVRLQSRGDIRFAGVAGSNLGTLSTAGNLMLQAAQIYPDTDQNFTVNALGKVTVQPNGKAAMPLSIGGILTIAAPTIVQNGTIRAPLGRIVLGLDSGLSAVTLGRGSVTSVSAKGLTVPYGYVQNGSLWFNPGNGGQSIAGAPTKEVRLRGTDVDVRDGAVIDVSGGGELLANEFVAGLGGPSDVLADPNSFAVIPDYDGYAPWDPYYSGYQATVQAGDIHFDQDVPVVPSTAFASRQALNQGANTNLRVGDRVYLSGGGGLPAGTYVLLPARYALMPGAYRVRAVNGVLDRLPAMNGRAPDGSGYVAGRRSVLNTSISDSRWSGFQVESGAVLRQRAQYDNYAANSFFRSEAFLERQKTDTGVIPVPVLTLDGGTLVANAAETLRLDGTAKFTPAEGGQLGRFDIATAKIAVVSEGADTQDLTDQGYLLLQAGQLNDFGVGSLFIGGERSPAQVTSDDPRGGTQVQVVASNVVIRNPGTALEGPEILLAAGNTLTVESGSVVRATGADAGPAGTLRISGDSALLRVSTGDRVDVVRTGFLGFDGSLTIQDGAAVLASGSLALDATGDSLLASTRIRGDRAIDAAAKQISFGDAPTGTGGLVFRDGTLGVLAQTETLTLRGYNSIDFYGDVSIGAGQGTSLRTLSLDSPLLVGHGGNATINAGAVQLRNTGNASGLPVDMAGGSLTINATTRMDSGKPVEGTGRIDLADGPVRIAGFGATTLAADERIVGTSGLDTATNASPGSGGDTRPNRLRADGALTLTAAALSAGAGSDNAIEAGGALAFTGRTVPNLPEFDDIGGRLRLSGDTIALAGLLEVRAGILEASAIRNLEIAGNATVDAAGVERHFYDQTRYAPGGVVKLSSAQGDVVLAGGGTIAIGGGPGGDAGRLIVDAAHGRFIADGTIDARSATGTRHGQVDLDLGRLDGGFDTLAGKLAVAGFAEAQRLRIRSGDVSLSAGHTVTTRDFVLSADSGNLTIGGTINAGGAAGGDIRLAAGRTLTLANGAVLNASGTAADTAGKGGSVLLAAGDGGRLDLQSGSAISVGAGGATGTVHLRAPRTNGDSDVAITEIGSGIGGAREITVEAYKAYDTPVVDGSIIQVDLDDFAAKNVAGTIRDRFGPGVTARAGVELRSAGDMTLDADLDLHALMQGRDGASGVLTLRAGGDLTFLGSLSDGFTTVDGNQLAGGDSWSYRLVAGADLSGADPLALLSAADLAAGKGSVIVDSVTANRALRIRTGIGDIDIAAAGDFVLGARSDTNLGPDFFTPIPQAVVYTAGRPIMDVPGGLLDPARYPDAAFPTGGGDIGIDARGSLYGVPSAQLITDYVWRQGDANGDKGLATAWWIDFAGFQQGVGALAGGNVSLRAGDQIRNLSAAIPTVGWVSGGSVNVRNGGSLTVDALGDIVSGVYYVGRGDAAIESGGAIKGGASVTITDSNFNQGTYAPRTILAGGDTAFKLRSRGDLTIETVADPMMLPTSMRQDPDLSDDGASTGGFFSRGARSAVSLDSIGGDIRFGNDGNAVAAMALGSPLQGQSAAQYALIYPSTVRAVSFGGDILVDGGMILAGADRGTLELLSENDVLFRANGDPTAPRPATIGFVSMADALPQFEPTPLSPVSITRSIGTPASEEDQFAKAYFATLGAPDQAGRHVGDLDPARIYAVDGDIRGAVPTGAYQLIVPKSLRLRAGSDVADLSIRATNTNPGDVTLVQAGRDIDLTTNGGLEPDLSAQIKVGGPGRLEVGAGRNIDLGYGAGILTDGNLRTSVLPDQGADITVLAGLGSGQTDRIAFMTRYLDPAHYAELDPYLAGPGGSLYTAQMISYVQAVTGRSGLDAATAFALLKALAPEQQDPLLQDILFGELRASGREANDASSPRFGATDRGYAAADTLFPGDGWSGDITMRGSQIKTERGGDLSILLPGGGIQLGVATSEVGAPRKDANDSGLWTVLGGAIRVFAHDDILIRSSRALTASGGDILMWSSFGDIDAGLGSRAAISTAPAVVRLSLNGTLQVEPGGIVSGSGIGALQEPGDVDLYAPNGVINAGEGGIRVSGNFNVFALQVLNADNIQVGGQAVGLPTAPVNPASIAGTSDVAAQATRAIEQQVRDQAERGAKPNDEAPPLLITGSFLGYEGG</sequence>
<dbReference type="InterPro" id="IPR012334">
    <property type="entry name" value="Pectin_lyas_fold"/>
</dbReference>
<dbReference type="PANTHER" id="PTHR12338:SF5">
    <property type="entry name" value="ANTIGEN 43-RELATED"/>
    <property type="match status" value="1"/>
</dbReference>
<name>A0A952FKR3_9PROT</name>
<gene>
    <name evidence="3" type="ORF">JF625_07450</name>
</gene>
<evidence type="ECO:0000313" key="3">
    <source>
        <dbReference type="EMBL" id="MBW8724975.1"/>
    </source>
</evidence>
<feature type="compositionally biased region" description="Gly residues" evidence="1">
    <location>
        <begin position="74"/>
        <end position="83"/>
    </location>
</feature>
<dbReference type="InterPro" id="IPR008638">
    <property type="entry name" value="FhaB/CdiA-like_TPS"/>
</dbReference>
<feature type="region of interest" description="Disordered" evidence="1">
    <location>
        <begin position="67"/>
        <end position="86"/>
    </location>
</feature>
<dbReference type="InterPro" id="IPR050909">
    <property type="entry name" value="Bact_Autotransporter_VF"/>
</dbReference>
<dbReference type="Pfam" id="PF05860">
    <property type="entry name" value="TPS"/>
    <property type="match status" value="1"/>
</dbReference>
<reference evidence="3" key="1">
    <citation type="submission" date="2020-06" db="EMBL/GenBank/DDBJ databases">
        <title>Stable isotope informed genome-resolved metagenomics uncovers potential trophic interactions in rhizosphere soil.</title>
        <authorList>
            <person name="Starr E.P."/>
            <person name="Shi S."/>
            <person name="Blazewicz S.J."/>
            <person name="Koch B.J."/>
            <person name="Probst A.J."/>
            <person name="Hungate B.A."/>
            <person name="Pett-Ridge J."/>
            <person name="Firestone M.K."/>
            <person name="Banfield J.F."/>
        </authorList>
    </citation>
    <scope>NUCLEOTIDE SEQUENCE</scope>
    <source>
        <strain evidence="3">YM_69_17</strain>
    </source>
</reference>
<accession>A0A952FKR3</accession>
<dbReference type="InterPro" id="IPR021026">
    <property type="entry name" value="Filamn_hemagglutn_DUF3739"/>
</dbReference>
<dbReference type="Proteomes" id="UP000700706">
    <property type="component" value="Unassembled WGS sequence"/>
</dbReference>
<evidence type="ECO:0000313" key="4">
    <source>
        <dbReference type="Proteomes" id="UP000700706"/>
    </source>
</evidence>
<evidence type="ECO:0000259" key="2">
    <source>
        <dbReference type="SMART" id="SM00912"/>
    </source>
</evidence>
<evidence type="ECO:0000256" key="1">
    <source>
        <dbReference type="SAM" id="MobiDB-lite"/>
    </source>
</evidence>
<dbReference type="Gene3D" id="2.160.20.10">
    <property type="entry name" value="Single-stranded right-handed beta-helix, Pectin lyase-like"/>
    <property type="match status" value="2"/>
</dbReference>
<dbReference type="EMBL" id="JAEKLZ010000157">
    <property type="protein sequence ID" value="MBW8724975.1"/>
    <property type="molecule type" value="Genomic_DNA"/>
</dbReference>
<organism evidence="3 4">
    <name type="scientific">Inquilinus limosus</name>
    <dbReference type="NCBI Taxonomy" id="171674"/>
    <lineage>
        <taxon>Bacteria</taxon>
        <taxon>Pseudomonadati</taxon>
        <taxon>Pseudomonadota</taxon>
        <taxon>Alphaproteobacteria</taxon>
        <taxon>Rhodospirillales</taxon>
        <taxon>Rhodospirillaceae</taxon>
        <taxon>Inquilinus</taxon>
    </lineage>
</organism>